<gene>
    <name evidence="2" type="ORF">LCGC14_0917840</name>
</gene>
<evidence type="ECO:0000259" key="1">
    <source>
        <dbReference type="Pfam" id="PF08401"/>
    </source>
</evidence>
<name>A0A0F9NWF6_9ZZZZ</name>
<comment type="caution">
    <text evidence="2">The sequence shown here is derived from an EMBL/GenBank/DDBJ whole genome shotgun (WGS) entry which is preliminary data.</text>
</comment>
<sequence>MQKTKKERRAYSQELRSKQESRIETWFNELVAATDTAKKSALIQNYLSTAAKFHNYSFSNVLLILVQCPDASRIAGYKKWQELNRQVSKGETAIKIFAPLIRKTDDGEDDEVYGFHIVNVFDISQTEGEDLPPAPDYNSTDIDNALEVSLKHWMKSRNITVDYHKGHYAYGSTNGKEIVISSETGTHTLLHEVAHVLLHFDETGKRPPEYKSKGKAKVESEAEATAHIVAKHFGIDDLDKSSSYIALIGSAEETRDSLALITKTAKSMITEIERHLVK</sequence>
<evidence type="ECO:0000313" key="2">
    <source>
        <dbReference type="EMBL" id="KKN22169.1"/>
    </source>
</evidence>
<accession>A0A0F9NWF6</accession>
<protein>
    <recommendedName>
        <fullName evidence="1">N-terminal domain-containing protein</fullName>
    </recommendedName>
</protein>
<dbReference type="AlphaFoldDB" id="A0A0F9NWF6"/>
<dbReference type="InterPro" id="IPR013610">
    <property type="entry name" value="ArdC_N"/>
</dbReference>
<reference evidence="2" key="1">
    <citation type="journal article" date="2015" name="Nature">
        <title>Complex archaea that bridge the gap between prokaryotes and eukaryotes.</title>
        <authorList>
            <person name="Spang A."/>
            <person name="Saw J.H."/>
            <person name="Jorgensen S.L."/>
            <person name="Zaremba-Niedzwiedzka K."/>
            <person name="Martijn J."/>
            <person name="Lind A.E."/>
            <person name="van Eijk R."/>
            <person name="Schleper C."/>
            <person name="Guy L."/>
            <person name="Ettema T.J."/>
        </authorList>
    </citation>
    <scope>NUCLEOTIDE SEQUENCE</scope>
</reference>
<dbReference type="EMBL" id="LAZR01003087">
    <property type="protein sequence ID" value="KKN22169.1"/>
    <property type="molecule type" value="Genomic_DNA"/>
</dbReference>
<dbReference type="Pfam" id="PF08401">
    <property type="entry name" value="ArdcN"/>
    <property type="match status" value="1"/>
</dbReference>
<proteinExistence type="predicted"/>
<dbReference type="GO" id="GO:0003697">
    <property type="term" value="F:single-stranded DNA binding"/>
    <property type="evidence" value="ECO:0007669"/>
    <property type="project" value="InterPro"/>
</dbReference>
<feature type="domain" description="N-terminal" evidence="1">
    <location>
        <begin position="46"/>
        <end position="108"/>
    </location>
</feature>
<organism evidence="2">
    <name type="scientific">marine sediment metagenome</name>
    <dbReference type="NCBI Taxonomy" id="412755"/>
    <lineage>
        <taxon>unclassified sequences</taxon>
        <taxon>metagenomes</taxon>
        <taxon>ecological metagenomes</taxon>
    </lineage>
</organism>